<keyword evidence="4 9" id="KW-0637">Prenyltransferase</keyword>
<name>A0A2R6S712_9APHY</name>
<organism evidence="11 12">
    <name type="scientific">Hermanssonia centrifuga</name>
    <dbReference type="NCBI Taxonomy" id="98765"/>
    <lineage>
        <taxon>Eukaryota</taxon>
        <taxon>Fungi</taxon>
        <taxon>Dikarya</taxon>
        <taxon>Basidiomycota</taxon>
        <taxon>Agaricomycotina</taxon>
        <taxon>Agaricomycetes</taxon>
        <taxon>Polyporales</taxon>
        <taxon>Meruliaceae</taxon>
        <taxon>Hermanssonia</taxon>
    </lineage>
</organism>
<comment type="function">
    <text evidence="9">Catalyzes the transfer of a farnesyl moiety from farnesyl diphosphate to a cysteine at the fourth position from the C-terminus of several proteins. The beta subunit is responsible for peptide-binding.</text>
</comment>
<dbReference type="EC" id="2.5.1.58" evidence="2 9"/>
<feature type="domain" description="Prenyltransferase alpha-alpha toroid" evidence="10">
    <location>
        <begin position="129"/>
        <end position="417"/>
    </location>
</feature>
<evidence type="ECO:0000256" key="1">
    <source>
        <dbReference type="ARBA" id="ARBA00010497"/>
    </source>
</evidence>
<dbReference type="GO" id="GO:0004660">
    <property type="term" value="F:protein farnesyltransferase activity"/>
    <property type="evidence" value="ECO:0007669"/>
    <property type="project" value="UniProtKB-UniRule"/>
</dbReference>
<proteinExistence type="inferred from homology"/>
<accession>A0A2R6S712</accession>
<evidence type="ECO:0000256" key="3">
    <source>
        <dbReference type="ARBA" id="ARBA00015798"/>
    </source>
</evidence>
<dbReference type="GO" id="GO:0005965">
    <property type="term" value="C:protein farnesyltransferase complex"/>
    <property type="evidence" value="ECO:0007669"/>
    <property type="project" value="UniProtKB-UniRule"/>
</dbReference>
<evidence type="ECO:0000256" key="5">
    <source>
        <dbReference type="ARBA" id="ARBA00022679"/>
    </source>
</evidence>
<keyword evidence="6 9" id="KW-0479">Metal-binding</keyword>
<evidence type="ECO:0000256" key="9">
    <source>
        <dbReference type="RuleBase" id="RU365056"/>
    </source>
</evidence>
<dbReference type="InterPro" id="IPR001330">
    <property type="entry name" value="Prenyltrans"/>
</dbReference>
<dbReference type="GO" id="GO:0097354">
    <property type="term" value="P:prenylation"/>
    <property type="evidence" value="ECO:0007669"/>
    <property type="project" value="UniProtKB-UniRule"/>
</dbReference>
<dbReference type="CDD" id="cd02893">
    <property type="entry name" value="FTase"/>
    <property type="match status" value="1"/>
</dbReference>
<keyword evidence="12" id="KW-1185">Reference proteome</keyword>
<evidence type="ECO:0000256" key="6">
    <source>
        <dbReference type="ARBA" id="ARBA00022723"/>
    </source>
</evidence>
<evidence type="ECO:0000313" key="11">
    <source>
        <dbReference type="EMBL" id="PSS38078.1"/>
    </source>
</evidence>
<dbReference type="STRING" id="98765.A0A2R6S712"/>
<keyword evidence="7" id="KW-0677">Repeat</keyword>
<keyword evidence="5 9" id="KW-0808">Transferase</keyword>
<comment type="cofactor">
    <cofactor evidence="9">
        <name>Zn(2+)</name>
        <dbReference type="ChEBI" id="CHEBI:29105"/>
    </cofactor>
    <text evidence="9">Binds 1 zinc ion per subunit.</text>
</comment>
<dbReference type="AlphaFoldDB" id="A0A2R6S712"/>
<sequence length="454" mass="49848">MSGAIFTKWFCEWILKTSGVSNLKGARDIQWALNEPCSITYYDPFVKLGCNTPTLTRGNTVCGVVFTKGKTMAAQANTHQNRDIRPTPTDGYPTLTSVLQTSTERTLQPRLELALSDSLSESEPASAVLQRNAHLQFLLRNLVQGFPARYVSQDASQPWLIFWTLQGFSVLGVGLDEKTKKRAIETLLAMQHPTGGFSGGPGQFPHLLPTYAAVCALAIVGHPGEDGGWDQIDREKMYKFFMSLKQLDGSFLVSRDAEVDVRGIYCLLAVATLLNILTPELLSGTPEFVATCQTYEGGFGNASFPEWAFGTDGLANDSPIPRPPLGEAHGGYTFCATASWILLQPYINTHYSPSQRPTINLPSLLRWSTQMQGSHVELGGFRGRTNKLVDGCYSWWVGGCVVLVEGLLGIESKGVDDSEKKGEEDHDAWDDVDDLRTHITHYIVSLASRPHSIA</sequence>
<comment type="catalytic activity">
    <reaction evidence="9">
        <text>L-cysteinyl-[protein] + (2E,6E)-farnesyl diphosphate = S-(2E,6E)-farnesyl-L-cysteinyl-[protein] + diphosphate</text>
        <dbReference type="Rhea" id="RHEA:13345"/>
        <dbReference type="Rhea" id="RHEA-COMP:10131"/>
        <dbReference type="Rhea" id="RHEA-COMP:11535"/>
        <dbReference type="ChEBI" id="CHEBI:29950"/>
        <dbReference type="ChEBI" id="CHEBI:33019"/>
        <dbReference type="ChEBI" id="CHEBI:86019"/>
        <dbReference type="ChEBI" id="CHEBI:175763"/>
    </reaction>
</comment>
<evidence type="ECO:0000256" key="4">
    <source>
        <dbReference type="ARBA" id="ARBA00022602"/>
    </source>
</evidence>
<protein>
    <recommendedName>
        <fullName evidence="3 9">Protein farnesyltransferase subunit beta</fullName>
        <shortName evidence="9">FTase-beta</shortName>
        <ecNumber evidence="2 9">2.5.1.58</ecNumber>
    </recommendedName>
</protein>
<dbReference type="EMBL" id="MLYV02000005">
    <property type="protein sequence ID" value="PSS38078.1"/>
    <property type="molecule type" value="Genomic_DNA"/>
</dbReference>
<dbReference type="InterPro" id="IPR008930">
    <property type="entry name" value="Terpenoid_cyclase/PrenylTrfase"/>
</dbReference>
<evidence type="ECO:0000256" key="2">
    <source>
        <dbReference type="ARBA" id="ARBA00012702"/>
    </source>
</evidence>
<dbReference type="GO" id="GO:0008270">
    <property type="term" value="F:zinc ion binding"/>
    <property type="evidence" value="ECO:0007669"/>
    <property type="project" value="UniProtKB-UniRule"/>
</dbReference>
<reference evidence="11 12" key="1">
    <citation type="submission" date="2018-02" db="EMBL/GenBank/DDBJ databases">
        <title>Genome sequence of the basidiomycete white-rot fungus Phlebia centrifuga.</title>
        <authorList>
            <person name="Granchi Z."/>
            <person name="Peng M."/>
            <person name="de Vries R.P."/>
            <person name="Hilden K."/>
            <person name="Makela M.R."/>
            <person name="Grigoriev I."/>
            <person name="Riley R."/>
        </authorList>
    </citation>
    <scope>NUCLEOTIDE SEQUENCE [LARGE SCALE GENOMIC DNA]</scope>
    <source>
        <strain evidence="11 12">FBCC195</strain>
    </source>
</reference>
<evidence type="ECO:0000256" key="8">
    <source>
        <dbReference type="ARBA" id="ARBA00022833"/>
    </source>
</evidence>
<keyword evidence="8 9" id="KW-0862">Zinc</keyword>
<dbReference type="PANTHER" id="PTHR11774:SF6">
    <property type="entry name" value="PROTEIN FARNESYLTRANSFERASE SUBUNIT BETA"/>
    <property type="match status" value="1"/>
</dbReference>
<comment type="subunit">
    <text evidence="9">Heterodimer of an alpha and a beta subunit.</text>
</comment>
<evidence type="ECO:0000256" key="7">
    <source>
        <dbReference type="ARBA" id="ARBA00022737"/>
    </source>
</evidence>
<dbReference type="SUPFAM" id="SSF48239">
    <property type="entry name" value="Terpenoid cyclases/Protein prenyltransferases"/>
    <property type="match status" value="1"/>
</dbReference>
<evidence type="ECO:0000313" key="12">
    <source>
        <dbReference type="Proteomes" id="UP000186601"/>
    </source>
</evidence>
<comment type="similarity">
    <text evidence="1 9">Belongs to the protein prenyltransferase subunit beta family.</text>
</comment>
<dbReference type="Pfam" id="PF00432">
    <property type="entry name" value="Prenyltrans"/>
    <property type="match status" value="1"/>
</dbReference>
<evidence type="ECO:0000259" key="10">
    <source>
        <dbReference type="Pfam" id="PF00432"/>
    </source>
</evidence>
<comment type="caution">
    <text evidence="11">The sequence shown here is derived from an EMBL/GenBank/DDBJ whole genome shotgun (WGS) entry which is preliminary data.</text>
</comment>
<dbReference type="Gene3D" id="1.50.10.20">
    <property type="match status" value="1"/>
</dbReference>
<dbReference type="InterPro" id="IPR045089">
    <property type="entry name" value="PGGT1B-like"/>
</dbReference>
<dbReference type="InterPro" id="IPR026872">
    <property type="entry name" value="FTB"/>
</dbReference>
<dbReference type="Proteomes" id="UP000186601">
    <property type="component" value="Unassembled WGS sequence"/>
</dbReference>
<gene>
    <name evidence="11" type="ORF">PHLCEN_2v58</name>
</gene>
<dbReference type="OrthoDB" id="10261146at2759"/>
<dbReference type="PANTHER" id="PTHR11774">
    <property type="entry name" value="GERANYLGERANYL TRANSFERASE TYPE BETA SUBUNIT"/>
    <property type="match status" value="1"/>
</dbReference>